<evidence type="ECO:0000256" key="4">
    <source>
        <dbReference type="ARBA" id="ARBA00022741"/>
    </source>
</evidence>
<evidence type="ECO:0000256" key="1">
    <source>
        <dbReference type="ARBA" id="ARBA00012023"/>
    </source>
</evidence>
<protein>
    <recommendedName>
        <fullName evidence="2 7">Inositol-pentakisphosphate 2-kinase</fullName>
        <ecNumber evidence="1 7">2.7.1.158</ecNumber>
    </recommendedName>
</protein>
<evidence type="ECO:0000256" key="6">
    <source>
        <dbReference type="ARBA" id="ARBA00022840"/>
    </source>
</evidence>
<proteinExistence type="predicted"/>
<dbReference type="Pfam" id="PF06090">
    <property type="entry name" value="Ins_P5_2-kin"/>
    <property type="match status" value="1"/>
</dbReference>
<dbReference type="AlphaFoldDB" id="A0A5B0M516"/>
<keyword evidence="5 7" id="KW-0418">Kinase</keyword>
<reference evidence="8 9" key="1">
    <citation type="submission" date="2019-05" db="EMBL/GenBank/DDBJ databases">
        <title>Emergence of the Ug99 lineage of the wheat stem rust pathogen through somatic hybridization.</title>
        <authorList>
            <person name="Li F."/>
            <person name="Upadhyaya N.M."/>
            <person name="Sperschneider J."/>
            <person name="Matny O."/>
            <person name="Nguyen-Phuc H."/>
            <person name="Mago R."/>
            <person name="Raley C."/>
            <person name="Miller M.E."/>
            <person name="Silverstein K.A.T."/>
            <person name="Henningsen E."/>
            <person name="Hirsch C.D."/>
            <person name="Visser B."/>
            <person name="Pretorius Z.A."/>
            <person name="Steffenson B.J."/>
            <person name="Schwessinger B."/>
            <person name="Dodds P.N."/>
            <person name="Figueroa M."/>
        </authorList>
    </citation>
    <scope>NUCLEOTIDE SEQUENCE [LARGE SCALE GENOMIC DNA]</scope>
    <source>
        <strain evidence="8">21-0</strain>
    </source>
</reference>
<evidence type="ECO:0000256" key="5">
    <source>
        <dbReference type="ARBA" id="ARBA00022777"/>
    </source>
</evidence>
<dbReference type="GO" id="GO:0005524">
    <property type="term" value="F:ATP binding"/>
    <property type="evidence" value="ECO:0007669"/>
    <property type="project" value="UniProtKB-KW"/>
</dbReference>
<dbReference type="Proteomes" id="UP000324748">
    <property type="component" value="Unassembled WGS sequence"/>
</dbReference>
<comment type="catalytic activity">
    <reaction evidence="7">
        <text>1D-myo-inositol 1,3,4,5,6-pentakisphosphate + ATP = 1D-myo-inositol hexakisphosphate + ADP + H(+)</text>
        <dbReference type="Rhea" id="RHEA:20313"/>
        <dbReference type="ChEBI" id="CHEBI:15378"/>
        <dbReference type="ChEBI" id="CHEBI:30616"/>
        <dbReference type="ChEBI" id="CHEBI:57733"/>
        <dbReference type="ChEBI" id="CHEBI:58130"/>
        <dbReference type="ChEBI" id="CHEBI:456216"/>
        <dbReference type="EC" id="2.7.1.158"/>
    </reaction>
</comment>
<dbReference type="EMBL" id="VSWC01000170">
    <property type="protein sequence ID" value="KAA1071902.1"/>
    <property type="molecule type" value="Genomic_DNA"/>
</dbReference>
<evidence type="ECO:0000256" key="7">
    <source>
        <dbReference type="RuleBase" id="RU364126"/>
    </source>
</evidence>
<keyword evidence="3 7" id="KW-0808">Transferase</keyword>
<keyword evidence="6 7" id="KW-0067">ATP-binding</keyword>
<name>A0A5B0M516_PUCGR</name>
<gene>
    <name evidence="8" type="primary">IPK1_2</name>
    <name evidence="8" type="ORF">PGT21_022465</name>
</gene>
<evidence type="ECO:0000256" key="3">
    <source>
        <dbReference type="ARBA" id="ARBA00022679"/>
    </source>
</evidence>
<evidence type="ECO:0000313" key="8">
    <source>
        <dbReference type="EMBL" id="KAA1071902.1"/>
    </source>
</evidence>
<accession>A0A5B0M516</accession>
<dbReference type="GO" id="GO:0032958">
    <property type="term" value="P:inositol phosphate biosynthetic process"/>
    <property type="evidence" value="ECO:0007669"/>
    <property type="project" value="TreeGrafter"/>
</dbReference>
<dbReference type="EC" id="2.7.1.158" evidence="1 7"/>
<evidence type="ECO:0000256" key="2">
    <source>
        <dbReference type="ARBA" id="ARBA00014846"/>
    </source>
</evidence>
<keyword evidence="9" id="KW-1185">Reference proteome</keyword>
<dbReference type="InterPro" id="IPR009286">
    <property type="entry name" value="Ins_P5_2-kin"/>
</dbReference>
<sequence length="123" mass="13731">MAPETVQQTLDGQSARTKAVMYALSMTFKDCSIFVRLPVLPSHTNPNLNPTTSTLLLSPAPEARLPQRTQVKIIDLDLKPISRLHKYFKADRTSFSDFITLLLRSPQSPPVTCLELCNSTASW</sequence>
<dbReference type="GO" id="GO:0005634">
    <property type="term" value="C:nucleus"/>
    <property type="evidence" value="ECO:0007669"/>
    <property type="project" value="TreeGrafter"/>
</dbReference>
<comment type="domain">
    <text evidence="7">The EXKPK motif is conserved in inositol-pentakisphosphate 2-kinases of both family 1 and 2.</text>
</comment>
<comment type="caution">
    <text evidence="8">The sequence shown here is derived from an EMBL/GenBank/DDBJ whole genome shotgun (WGS) entry which is preliminary data.</text>
</comment>
<evidence type="ECO:0000313" key="9">
    <source>
        <dbReference type="Proteomes" id="UP000324748"/>
    </source>
</evidence>
<comment type="function">
    <text evidence="7">Phosphorylates Ins(1,3,4,5,6)P5 at position 2 to form Ins(1,2,3,4,5,6)P6 (InsP6 or phytate).</text>
</comment>
<dbReference type="PANTHER" id="PTHR14456:SF2">
    <property type="entry name" value="INOSITOL-PENTAKISPHOSPHATE 2-KINASE"/>
    <property type="match status" value="1"/>
</dbReference>
<organism evidence="8 9">
    <name type="scientific">Puccinia graminis f. sp. tritici</name>
    <dbReference type="NCBI Taxonomy" id="56615"/>
    <lineage>
        <taxon>Eukaryota</taxon>
        <taxon>Fungi</taxon>
        <taxon>Dikarya</taxon>
        <taxon>Basidiomycota</taxon>
        <taxon>Pucciniomycotina</taxon>
        <taxon>Pucciniomycetes</taxon>
        <taxon>Pucciniales</taxon>
        <taxon>Pucciniaceae</taxon>
        <taxon>Puccinia</taxon>
    </lineage>
</organism>
<dbReference type="OrthoDB" id="272370at2759"/>
<dbReference type="PANTHER" id="PTHR14456">
    <property type="entry name" value="INOSITOL POLYPHOSPHATE KINASE 1"/>
    <property type="match status" value="1"/>
</dbReference>
<dbReference type="GO" id="GO:0035299">
    <property type="term" value="F:inositol-1,3,4,5,6-pentakisphosphate 2-kinase activity"/>
    <property type="evidence" value="ECO:0007669"/>
    <property type="project" value="UniProtKB-EC"/>
</dbReference>
<keyword evidence="4 7" id="KW-0547">Nucleotide-binding</keyword>